<dbReference type="EMBL" id="BMAV01018506">
    <property type="protein sequence ID" value="GFY70912.1"/>
    <property type="molecule type" value="Genomic_DNA"/>
</dbReference>
<proteinExistence type="predicted"/>
<evidence type="ECO:0000313" key="3">
    <source>
        <dbReference type="EMBL" id="GFY70912.1"/>
    </source>
</evidence>
<gene>
    <name evidence="3" type="ORF">TNIN_434061</name>
</gene>
<feature type="compositionally biased region" description="Basic and acidic residues" evidence="1">
    <location>
        <begin position="50"/>
        <end position="59"/>
    </location>
</feature>
<sequence length="217" mass="24705">MLVSCYILTVLLFLGESLGNQNGGQAMDSLQTRTSDKKIAKGYSNGESSEDAKQSENDLKNPGVPEALKEAEIRENLDEADEEMELGWIKNRNNLQEVKISDSQTDKNNKIVDKVIHSEDYEAANEPLVSPTGDYIENLLDNHNKYTVQYRQPMPPVSMPSEQEVYTGIFDHDHATPEREYNEKVFEPKQCVSTLKELYTCVFCCKYSYFDIIKNSN</sequence>
<accession>A0A8X7CP25</accession>
<dbReference type="OrthoDB" id="6434950at2759"/>
<keyword evidence="4" id="KW-1185">Reference proteome</keyword>
<dbReference type="Proteomes" id="UP000886998">
    <property type="component" value="Unassembled WGS sequence"/>
</dbReference>
<evidence type="ECO:0000256" key="1">
    <source>
        <dbReference type="SAM" id="MobiDB-lite"/>
    </source>
</evidence>
<protein>
    <submittedName>
        <fullName evidence="3">Uncharacterized protein</fullName>
    </submittedName>
</protein>
<keyword evidence="2" id="KW-0732">Signal</keyword>
<dbReference type="AlphaFoldDB" id="A0A8X7CP25"/>
<name>A0A8X7CP25_9ARAC</name>
<feature type="chain" id="PRO_5036485120" evidence="2">
    <location>
        <begin position="20"/>
        <end position="217"/>
    </location>
</feature>
<evidence type="ECO:0000313" key="4">
    <source>
        <dbReference type="Proteomes" id="UP000886998"/>
    </source>
</evidence>
<feature type="signal peptide" evidence="2">
    <location>
        <begin position="1"/>
        <end position="19"/>
    </location>
</feature>
<evidence type="ECO:0000256" key="2">
    <source>
        <dbReference type="SAM" id="SignalP"/>
    </source>
</evidence>
<feature type="region of interest" description="Disordered" evidence="1">
    <location>
        <begin position="40"/>
        <end position="63"/>
    </location>
</feature>
<reference evidence="3" key="1">
    <citation type="submission" date="2020-08" db="EMBL/GenBank/DDBJ databases">
        <title>Multicomponent nature underlies the extraordinary mechanical properties of spider dragline silk.</title>
        <authorList>
            <person name="Kono N."/>
            <person name="Nakamura H."/>
            <person name="Mori M."/>
            <person name="Yoshida Y."/>
            <person name="Ohtoshi R."/>
            <person name="Malay A.D."/>
            <person name="Moran D.A.P."/>
            <person name="Tomita M."/>
            <person name="Numata K."/>
            <person name="Arakawa K."/>
        </authorList>
    </citation>
    <scope>NUCLEOTIDE SEQUENCE</scope>
</reference>
<comment type="caution">
    <text evidence="3">The sequence shown here is derived from an EMBL/GenBank/DDBJ whole genome shotgun (WGS) entry which is preliminary data.</text>
</comment>
<organism evidence="3 4">
    <name type="scientific">Trichonephila inaurata madagascariensis</name>
    <dbReference type="NCBI Taxonomy" id="2747483"/>
    <lineage>
        <taxon>Eukaryota</taxon>
        <taxon>Metazoa</taxon>
        <taxon>Ecdysozoa</taxon>
        <taxon>Arthropoda</taxon>
        <taxon>Chelicerata</taxon>
        <taxon>Arachnida</taxon>
        <taxon>Araneae</taxon>
        <taxon>Araneomorphae</taxon>
        <taxon>Entelegynae</taxon>
        <taxon>Araneoidea</taxon>
        <taxon>Nephilidae</taxon>
        <taxon>Trichonephila</taxon>
        <taxon>Trichonephila inaurata</taxon>
    </lineage>
</organism>